<dbReference type="EMBL" id="JAACNH010000004">
    <property type="protein sequence ID" value="KAG8444344.1"/>
    <property type="molecule type" value="Genomic_DNA"/>
</dbReference>
<proteinExistence type="inferred from homology"/>
<reference evidence="3" key="1">
    <citation type="thesis" date="2020" institute="ProQuest LLC" country="789 East Eisenhower Parkway, Ann Arbor, MI, USA">
        <title>Comparative Genomics and Chromosome Evolution.</title>
        <authorList>
            <person name="Mudd A.B."/>
        </authorList>
    </citation>
    <scope>NUCLEOTIDE SEQUENCE</scope>
    <source>
        <strain evidence="3">Female2</strain>
        <tissue evidence="3">Blood</tissue>
    </source>
</reference>
<dbReference type="Proteomes" id="UP000812440">
    <property type="component" value="Chromosome 5"/>
</dbReference>
<dbReference type="GO" id="GO:0045444">
    <property type="term" value="P:fat cell differentiation"/>
    <property type="evidence" value="ECO:0007669"/>
    <property type="project" value="TreeGrafter"/>
</dbReference>
<evidence type="ECO:0000256" key="2">
    <source>
        <dbReference type="SAM" id="MobiDB-lite"/>
    </source>
</evidence>
<sequence>MGVKGLQTFAQNYCHNVCNMVSLRALATAHKSSYPESTPTVVVDAMGCLRTWYTPNDWVQGGQWKEYLCSLENFISAFHTAGIQLVFIFDGVIEQKKRDEWVKRRLRDNGKIAQIFHYIKTTGQQPGRHMFFIPSGISTFTKSALQLLGQEVISSSVEADYEVAAYGLQHNCLGILGEDSDYLIFDTVRYFSISMLRLDSLETYVYSRENLCSTLGLRLCDLPLLACLLGNDIIPEHILGGFQRKCTALYCSKHNKPNKRTQVIWDVAAFISNLPSSPHGLEKVVDMLPRWFDKTLLHNGIAAYVLPQQNSPWLPLEVKHCVSAVNLIESSICPDKEIVQVVLSKLQRGSVCKILTLGENECSNTLEDEYDFEIPAQALVYRPARQHVYSILLGTVYGSADAYPVVKEWYVYPGNHLLQPDIVQAVPLSIPGEIPSLRTLWLKNSPDVEQIRFHMCLACFHAESFTDELRALEPRLAALCCLMIYIALQVVSICQKDIEAFLAQVLCLPEKSAAQLKSLQLPQVESRAVHLAFLFLRGIGTLQLANSACCSPFNKMDLMPWNNFDGKLFHQKYLQFHGGNSLEEILEYNEPRIIIFKKMKKIICDSCAAKNRLLQDTKKKMSCHRGQRGGSEYSVGQTSRHRGQRGGGPEYTGSRASQQRGHSGRELKYSNRHPW</sequence>
<name>A0A8T2JLJ1_9PIPI</name>
<dbReference type="GO" id="GO:0005634">
    <property type="term" value="C:nucleus"/>
    <property type="evidence" value="ECO:0007669"/>
    <property type="project" value="TreeGrafter"/>
</dbReference>
<evidence type="ECO:0000313" key="3">
    <source>
        <dbReference type="EMBL" id="KAG8444344.1"/>
    </source>
</evidence>
<dbReference type="OrthoDB" id="25987at2759"/>
<dbReference type="AlphaFoldDB" id="A0A8T2JLJ1"/>
<organism evidence="3 4">
    <name type="scientific">Hymenochirus boettgeri</name>
    <name type="common">Congo dwarf clawed frog</name>
    <dbReference type="NCBI Taxonomy" id="247094"/>
    <lineage>
        <taxon>Eukaryota</taxon>
        <taxon>Metazoa</taxon>
        <taxon>Chordata</taxon>
        <taxon>Craniata</taxon>
        <taxon>Vertebrata</taxon>
        <taxon>Euteleostomi</taxon>
        <taxon>Amphibia</taxon>
        <taxon>Batrachia</taxon>
        <taxon>Anura</taxon>
        <taxon>Pipoidea</taxon>
        <taxon>Pipidae</taxon>
        <taxon>Pipinae</taxon>
        <taxon>Hymenochirus</taxon>
    </lineage>
</organism>
<comment type="similarity">
    <text evidence="1">Belongs to the constitutive coactivator of PPAR-gamma family.</text>
</comment>
<dbReference type="GO" id="GO:0035357">
    <property type="term" value="P:peroxisome proliferator activated receptor signaling pathway"/>
    <property type="evidence" value="ECO:0007669"/>
    <property type="project" value="TreeGrafter"/>
</dbReference>
<keyword evidence="4" id="KW-1185">Reference proteome</keyword>
<protein>
    <recommendedName>
        <fullName evidence="5">Constitutive coactivator of peroxisome proliferator-activated receptor gamma</fullName>
    </recommendedName>
</protein>
<dbReference type="PANTHER" id="PTHR15976:SF17">
    <property type="entry name" value="CONSTITUTIVE COACTIVATOR OF PEROXISOME PROLIFERATOR-ACTIVATED RECEPTOR GAMMA"/>
    <property type="match status" value="1"/>
</dbReference>
<dbReference type="CDD" id="cd18672">
    <property type="entry name" value="PIN_FAM120B-like"/>
    <property type="match status" value="1"/>
</dbReference>
<dbReference type="SUPFAM" id="SSF88723">
    <property type="entry name" value="PIN domain-like"/>
    <property type="match status" value="1"/>
</dbReference>
<accession>A0A8T2JLJ1</accession>
<gene>
    <name evidence="3" type="ORF">GDO86_009507</name>
</gene>
<evidence type="ECO:0008006" key="5">
    <source>
        <dbReference type="Google" id="ProtNLM"/>
    </source>
</evidence>
<comment type="caution">
    <text evidence="3">The sequence shown here is derived from an EMBL/GenBank/DDBJ whole genome shotgun (WGS) entry which is preliminary data.</text>
</comment>
<dbReference type="Gene3D" id="3.40.50.1010">
    <property type="entry name" value="5'-nuclease"/>
    <property type="match status" value="1"/>
</dbReference>
<dbReference type="InterPro" id="IPR029060">
    <property type="entry name" value="PIN-like_dom_sf"/>
</dbReference>
<evidence type="ECO:0000313" key="4">
    <source>
        <dbReference type="Proteomes" id="UP000812440"/>
    </source>
</evidence>
<dbReference type="InterPro" id="IPR026784">
    <property type="entry name" value="Coact_PPARg"/>
</dbReference>
<feature type="region of interest" description="Disordered" evidence="2">
    <location>
        <begin position="618"/>
        <end position="675"/>
    </location>
</feature>
<evidence type="ECO:0000256" key="1">
    <source>
        <dbReference type="ARBA" id="ARBA00009495"/>
    </source>
</evidence>
<dbReference type="PANTHER" id="PTHR15976">
    <property type="entry name" value="CONSTITUTIVE COACTIVATOR OF PEROXISOME PROLIFERATOR-ACTIVATED RECEPTOR GAMMA"/>
    <property type="match status" value="1"/>
</dbReference>